<dbReference type="Gene3D" id="3.90.1510.10">
    <property type="entry name" value="Glycerate kinase, domain 2"/>
    <property type="match status" value="2"/>
</dbReference>
<dbReference type="STRING" id="158898.SAMN04488548_1341043"/>
<dbReference type="InterPro" id="IPR036129">
    <property type="entry name" value="Glycerate_kinase_sf"/>
</dbReference>
<evidence type="ECO:0000313" key="3">
    <source>
        <dbReference type="Proteomes" id="UP000183180"/>
    </source>
</evidence>
<proteinExistence type="inferred from homology"/>
<dbReference type="InterPro" id="IPR018193">
    <property type="entry name" value="Glyc_kinase_flavodox-like_fold"/>
</dbReference>
<dbReference type="EMBL" id="FNLM01000034">
    <property type="protein sequence ID" value="SDU41875.1"/>
    <property type="molecule type" value="Genomic_DNA"/>
</dbReference>
<dbReference type="PIRSF" id="PIRSF006078">
    <property type="entry name" value="GlxK"/>
    <property type="match status" value="1"/>
</dbReference>
<organism evidence="2 3">
    <name type="scientific">Gordonia westfalica</name>
    <dbReference type="NCBI Taxonomy" id="158898"/>
    <lineage>
        <taxon>Bacteria</taxon>
        <taxon>Bacillati</taxon>
        <taxon>Actinomycetota</taxon>
        <taxon>Actinomycetes</taxon>
        <taxon>Mycobacteriales</taxon>
        <taxon>Gordoniaceae</taxon>
        <taxon>Gordonia</taxon>
    </lineage>
</organism>
<reference evidence="2 3" key="1">
    <citation type="submission" date="2016-10" db="EMBL/GenBank/DDBJ databases">
        <authorList>
            <person name="de Groot N.N."/>
        </authorList>
    </citation>
    <scope>NUCLEOTIDE SEQUENCE [LARGE SCALE GENOMIC DNA]</scope>
    <source>
        <strain evidence="2 3">DSM 44215</strain>
    </source>
</reference>
<dbReference type="GO" id="GO:0008887">
    <property type="term" value="F:glycerate kinase activity"/>
    <property type="evidence" value="ECO:0007669"/>
    <property type="project" value="UniProtKB-UniRule"/>
</dbReference>
<dbReference type="Pfam" id="PF02595">
    <property type="entry name" value="Gly_kinase"/>
    <property type="match status" value="2"/>
</dbReference>
<dbReference type="InterPro" id="IPR004381">
    <property type="entry name" value="Glycerate_kinase"/>
</dbReference>
<comment type="similarity">
    <text evidence="1">Belongs to the glycerate kinase type-1 family.</text>
</comment>
<name>A0A1H2ICY2_9ACTN</name>
<gene>
    <name evidence="2" type="ORF">SAMN04488548_1341043</name>
</gene>
<dbReference type="GO" id="GO:0031388">
    <property type="term" value="P:organic acid phosphorylation"/>
    <property type="evidence" value="ECO:0007669"/>
    <property type="project" value="UniProtKB-UniRule"/>
</dbReference>
<dbReference type="AlphaFoldDB" id="A0A1H2ICY2"/>
<evidence type="ECO:0000313" key="2">
    <source>
        <dbReference type="EMBL" id="SDU41875.1"/>
    </source>
</evidence>
<dbReference type="PANTHER" id="PTHR21599">
    <property type="entry name" value="GLYCERATE KINASE"/>
    <property type="match status" value="1"/>
</dbReference>
<dbReference type="SUPFAM" id="SSF110738">
    <property type="entry name" value="Glycerate kinase I"/>
    <property type="match status" value="1"/>
</dbReference>
<evidence type="ECO:0000256" key="1">
    <source>
        <dbReference type="PIRNR" id="PIRNR006078"/>
    </source>
</evidence>
<protein>
    <submittedName>
        <fullName evidence="2">Glycerate kinase</fullName>
    </submittedName>
</protein>
<keyword evidence="1" id="KW-0808">Transferase</keyword>
<dbReference type="PANTHER" id="PTHR21599:SF0">
    <property type="entry name" value="GLYCERATE KINASE"/>
    <property type="match status" value="1"/>
</dbReference>
<dbReference type="Proteomes" id="UP000183180">
    <property type="component" value="Unassembled WGS sequence"/>
</dbReference>
<keyword evidence="1 2" id="KW-0418">Kinase</keyword>
<sequence length="375" mass="37133">MTAASLYFVLMTPDGSRRLRILIAPDSFGDTMSAVVASAAISRGWAAARPDDTLVLAPQSDGGPGFVDVLASRFGEIVAEDVHGPLGAGVTAHWLFDDASSTAYVECAQACGLHQLGGRPTPRTAVAATTHGVGELVAAALARGARHLVVGLGGSATTDGGAGLVDALGGPERARERLAGVEIVVASDVENPLLGSLGAAAVFGPQKGADPETVQLLEKRLTEWSVTLNELAGRDVTADAGAGAAGGLGAALIALGGSRVSGATVVADATDLTADVAAADLVITGEGRFDSQTLRGKVVSALHNAASTSGASGAGAQTVVLAGQVTLSPAEIAESGIVGAHAIVDVAGSVEVAMDDAENQLVRLAEKVAGSVAGR</sequence>
<accession>A0A1H2ICY2</accession>